<gene>
    <name evidence="2" type="ORF">TSPGSL018_14993</name>
</gene>
<dbReference type="EMBL" id="GBEZ01006936">
    <property type="protein sequence ID" value="JAC78488.1"/>
    <property type="molecule type" value="Transcribed_RNA"/>
</dbReference>
<evidence type="ECO:0000256" key="1">
    <source>
        <dbReference type="SAM" id="MobiDB-lite"/>
    </source>
</evidence>
<sequence>CATWGWHWHGNAGSQKPSLSAERPTISTADGPSRCGDPPQRMAPVCNQRSARSFPQTHWRGEMEACSESPGLAGGSQEGGQVREHRPPSGSPRGPRAG</sequence>
<name>A0A061S2L3_9CHLO</name>
<proteinExistence type="predicted"/>
<feature type="compositionally biased region" description="Polar residues" evidence="1">
    <location>
        <begin position="47"/>
        <end position="56"/>
    </location>
</feature>
<organism evidence="2">
    <name type="scientific">Tetraselmis sp. GSL018</name>
    <dbReference type="NCBI Taxonomy" id="582737"/>
    <lineage>
        <taxon>Eukaryota</taxon>
        <taxon>Viridiplantae</taxon>
        <taxon>Chlorophyta</taxon>
        <taxon>core chlorophytes</taxon>
        <taxon>Chlorodendrophyceae</taxon>
        <taxon>Chlorodendrales</taxon>
        <taxon>Chlorodendraceae</taxon>
        <taxon>Tetraselmis</taxon>
    </lineage>
</organism>
<protein>
    <submittedName>
        <fullName evidence="2">Uncharacterized protein</fullName>
    </submittedName>
</protein>
<reference evidence="2" key="1">
    <citation type="submission" date="2014-05" db="EMBL/GenBank/DDBJ databases">
        <title>The transcriptome of the halophilic microalga Tetraselmis sp. GSL018 isolated from the Great Salt Lake, Utah.</title>
        <authorList>
            <person name="Jinkerson R.E."/>
            <person name="D'Adamo S."/>
            <person name="Posewitz M.C."/>
        </authorList>
    </citation>
    <scope>NUCLEOTIDE SEQUENCE</scope>
    <source>
        <strain evidence="2">GSL018</strain>
    </source>
</reference>
<evidence type="ECO:0000313" key="2">
    <source>
        <dbReference type="EMBL" id="JAC78488.1"/>
    </source>
</evidence>
<feature type="region of interest" description="Disordered" evidence="1">
    <location>
        <begin position="1"/>
        <end position="98"/>
    </location>
</feature>
<feature type="non-terminal residue" evidence="2">
    <location>
        <position position="98"/>
    </location>
</feature>
<accession>A0A061S2L3</accession>
<feature type="non-terminal residue" evidence="2">
    <location>
        <position position="1"/>
    </location>
</feature>
<dbReference type="AlphaFoldDB" id="A0A061S2L3"/>